<evidence type="ECO:0000256" key="19">
    <source>
        <dbReference type="SAM" id="Phobius"/>
    </source>
</evidence>
<evidence type="ECO:0000256" key="18">
    <source>
        <dbReference type="ARBA" id="ARBA00024631"/>
    </source>
</evidence>
<proteinExistence type="inferred from homology"/>
<evidence type="ECO:0000313" key="21">
    <source>
        <dbReference type="Proteomes" id="UP000034805"/>
    </source>
</evidence>
<evidence type="ECO:0000256" key="4">
    <source>
        <dbReference type="ARBA" id="ARBA00022475"/>
    </source>
</evidence>
<feature type="transmembrane region" description="Helical" evidence="19">
    <location>
        <begin position="94"/>
        <end position="116"/>
    </location>
</feature>
<keyword evidence="6" id="KW-0399">Innate immunity</keyword>
<keyword evidence="14" id="KW-0594">Phospholipid biosynthesis</keyword>
<evidence type="ECO:0000256" key="13">
    <source>
        <dbReference type="ARBA" id="ARBA00023180"/>
    </source>
</evidence>
<evidence type="ECO:0000256" key="11">
    <source>
        <dbReference type="ARBA" id="ARBA00023118"/>
    </source>
</evidence>
<keyword evidence="9 19" id="KW-1133">Transmembrane helix</keyword>
<accession>A0A0P7UIT7</accession>
<gene>
    <name evidence="20" type="ORF">Z043_106639</name>
</gene>
<keyword evidence="4" id="KW-1003">Cell membrane</keyword>
<dbReference type="PANTHER" id="PTHR10383">
    <property type="entry name" value="SERINE INCORPORATOR"/>
    <property type="match status" value="1"/>
</dbReference>
<evidence type="ECO:0000256" key="2">
    <source>
        <dbReference type="ARBA" id="ARBA00006665"/>
    </source>
</evidence>
<comment type="subcellular location">
    <subcellularLocation>
        <location evidence="1">Cell membrane</location>
        <topology evidence="1">Multi-pass membrane protein</topology>
    </subcellularLocation>
</comment>
<evidence type="ECO:0000256" key="10">
    <source>
        <dbReference type="ARBA" id="ARBA00023098"/>
    </source>
</evidence>
<comment type="catalytic activity">
    <reaction evidence="18">
        <text>a 1,2-diacyl-sn-glycero-3-phosphocholine(in) = a 1,2-diacyl-sn-glycero-3-phosphocholine(out)</text>
        <dbReference type="Rhea" id="RHEA:38571"/>
        <dbReference type="ChEBI" id="CHEBI:57643"/>
    </reaction>
</comment>
<evidence type="ECO:0000256" key="14">
    <source>
        <dbReference type="ARBA" id="ARBA00023209"/>
    </source>
</evidence>
<keyword evidence="10" id="KW-0443">Lipid metabolism</keyword>
<feature type="transmembrane region" description="Helical" evidence="19">
    <location>
        <begin position="42"/>
        <end position="62"/>
    </location>
</feature>
<keyword evidence="11" id="KW-0051">Antiviral defense</keyword>
<evidence type="ECO:0000256" key="6">
    <source>
        <dbReference type="ARBA" id="ARBA00022588"/>
    </source>
</evidence>
<evidence type="ECO:0000256" key="8">
    <source>
        <dbReference type="ARBA" id="ARBA00022859"/>
    </source>
</evidence>
<keyword evidence="15" id="KW-1208">Phospholipid metabolism</keyword>
<dbReference type="AlphaFoldDB" id="A0A0P7UIT7"/>
<dbReference type="GO" id="GO:0051607">
    <property type="term" value="P:defense response to virus"/>
    <property type="evidence" value="ECO:0007669"/>
    <property type="project" value="UniProtKB-KW"/>
</dbReference>
<comment type="catalytic activity">
    <reaction evidence="16">
        <text>a 1,2-diacyl-sn-glycero-3-phospho-L-serine(in) = a 1,2-diacyl-sn-glycero-3-phospho-L-serine(out)</text>
        <dbReference type="Rhea" id="RHEA:38663"/>
        <dbReference type="ChEBI" id="CHEBI:57262"/>
    </reaction>
</comment>
<evidence type="ECO:0000256" key="17">
    <source>
        <dbReference type="ARBA" id="ARBA00024615"/>
    </source>
</evidence>
<name>A0A0P7UIT7_SCLFO</name>
<dbReference type="GO" id="GO:0008654">
    <property type="term" value="P:phospholipid biosynthetic process"/>
    <property type="evidence" value="ECO:0007669"/>
    <property type="project" value="UniProtKB-KW"/>
</dbReference>
<comment type="catalytic activity">
    <reaction evidence="17">
        <text>a 1,2-diacyl-sn-glycero-3-phosphoethanolamine(in) = a 1,2-diacyl-sn-glycero-3-phosphoethanolamine(out)</text>
        <dbReference type="Rhea" id="RHEA:38895"/>
        <dbReference type="ChEBI" id="CHEBI:64612"/>
    </reaction>
</comment>
<protein>
    <recommendedName>
        <fullName evidence="3">Serine incorporator 5</fullName>
    </recommendedName>
</protein>
<feature type="transmembrane region" description="Helical" evidence="19">
    <location>
        <begin position="189"/>
        <end position="217"/>
    </location>
</feature>
<keyword evidence="8" id="KW-0391">Immunity</keyword>
<dbReference type="PROSITE" id="PS51257">
    <property type="entry name" value="PROKAR_LIPOPROTEIN"/>
    <property type="match status" value="1"/>
</dbReference>
<keyword evidence="5" id="KW-0444">Lipid biosynthesis</keyword>
<sequence length="415" mass="46314">MQERVGVMESEAVLACCCGSAACSLCCSCCPKIRQSTGTRVMYALFFLLVTVVCVIMMSPTVEMEMRDRIPFYSELCQKLNAGENCKRLVGYSAVYKVCFGAACFFCMFSVFTFGVRTSRGWRAAIHNGSWDCWDAVQEGFSCRTRRPSLKCGAMWVQLEGFCSCSSSSCSWLNLHTDGTKTGIKYNKLWYAALALVTLVLFSVAVGALVFMALFYTHPEACILNKVFLGLNASLCLLVSLLAISPCIQRLQPTSGLLQSGVISVYVMYLTFSALSSKPIETVEKDGGNATVCVFPFNSGSESDNKIVTGVGTVILFGYDYEDEDRKGGGQYVMYDEREGTVYSYSFFHFVFFLGSLYVMMTVTNWFHYDNAKIERLLDGSWSVFWIKMASCWVCLLLYLWTLVAPMVCPKRFEA</sequence>
<evidence type="ECO:0000256" key="3">
    <source>
        <dbReference type="ARBA" id="ARBA00021252"/>
    </source>
</evidence>
<dbReference type="GO" id="GO:0005886">
    <property type="term" value="C:plasma membrane"/>
    <property type="evidence" value="ECO:0007669"/>
    <property type="project" value="UniProtKB-SubCell"/>
</dbReference>
<evidence type="ECO:0000256" key="7">
    <source>
        <dbReference type="ARBA" id="ARBA00022692"/>
    </source>
</evidence>
<comment type="similarity">
    <text evidence="2">Belongs to the TDE1 family.</text>
</comment>
<evidence type="ECO:0000256" key="16">
    <source>
        <dbReference type="ARBA" id="ARBA00024479"/>
    </source>
</evidence>
<dbReference type="EMBL" id="JARO02001862">
    <property type="protein sequence ID" value="KPP74219.1"/>
    <property type="molecule type" value="Genomic_DNA"/>
</dbReference>
<dbReference type="Proteomes" id="UP000034805">
    <property type="component" value="Unassembled WGS sequence"/>
</dbReference>
<feature type="transmembrane region" description="Helical" evidence="19">
    <location>
        <begin position="223"/>
        <end position="244"/>
    </location>
</feature>
<evidence type="ECO:0000256" key="9">
    <source>
        <dbReference type="ARBA" id="ARBA00022989"/>
    </source>
</evidence>
<evidence type="ECO:0000256" key="12">
    <source>
        <dbReference type="ARBA" id="ARBA00023136"/>
    </source>
</evidence>
<feature type="transmembrane region" description="Helical" evidence="19">
    <location>
        <begin position="342"/>
        <end position="363"/>
    </location>
</feature>
<keyword evidence="13" id="KW-0325">Glycoprotein</keyword>
<evidence type="ECO:0000313" key="20">
    <source>
        <dbReference type="EMBL" id="KPP74219.1"/>
    </source>
</evidence>
<feature type="transmembrane region" description="Helical" evidence="19">
    <location>
        <begin position="384"/>
        <end position="404"/>
    </location>
</feature>
<evidence type="ECO:0000256" key="15">
    <source>
        <dbReference type="ARBA" id="ARBA00023264"/>
    </source>
</evidence>
<dbReference type="GO" id="GO:0045087">
    <property type="term" value="P:innate immune response"/>
    <property type="evidence" value="ECO:0007669"/>
    <property type="project" value="UniProtKB-KW"/>
</dbReference>
<evidence type="ECO:0000256" key="1">
    <source>
        <dbReference type="ARBA" id="ARBA00004651"/>
    </source>
</evidence>
<reference evidence="20 21" key="1">
    <citation type="submission" date="2015-08" db="EMBL/GenBank/DDBJ databases">
        <title>The genome of the Asian arowana (Scleropages formosus).</title>
        <authorList>
            <person name="Tan M.H."/>
            <person name="Gan H.M."/>
            <person name="Croft L.J."/>
            <person name="Austin C.M."/>
        </authorList>
    </citation>
    <scope>NUCLEOTIDE SEQUENCE [LARGE SCALE GENOMIC DNA]</scope>
    <source>
        <strain evidence="20">Aro1</strain>
    </source>
</reference>
<dbReference type="Pfam" id="PF03348">
    <property type="entry name" value="Serinc"/>
    <property type="match status" value="3"/>
</dbReference>
<comment type="caution">
    <text evidence="20">The sequence shown here is derived from an EMBL/GenBank/DDBJ whole genome shotgun (WGS) entry which is preliminary data.</text>
</comment>
<keyword evidence="7 19" id="KW-0812">Transmembrane</keyword>
<dbReference type="PANTHER" id="PTHR10383:SF16">
    <property type="entry name" value="SERINE INCORPORATOR 5"/>
    <property type="match status" value="1"/>
</dbReference>
<keyword evidence="12 19" id="KW-0472">Membrane</keyword>
<evidence type="ECO:0000256" key="5">
    <source>
        <dbReference type="ARBA" id="ARBA00022516"/>
    </source>
</evidence>
<organism evidence="20 21">
    <name type="scientific">Scleropages formosus</name>
    <name type="common">Asian bonytongue</name>
    <name type="synonym">Osteoglossum formosum</name>
    <dbReference type="NCBI Taxonomy" id="113540"/>
    <lineage>
        <taxon>Eukaryota</taxon>
        <taxon>Metazoa</taxon>
        <taxon>Chordata</taxon>
        <taxon>Craniata</taxon>
        <taxon>Vertebrata</taxon>
        <taxon>Euteleostomi</taxon>
        <taxon>Actinopterygii</taxon>
        <taxon>Neopterygii</taxon>
        <taxon>Teleostei</taxon>
        <taxon>Osteoglossocephala</taxon>
        <taxon>Osteoglossomorpha</taxon>
        <taxon>Osteoglossiformes</taxon>
        <taxon>Osteoglossidae</taxon>
        <taxon>Scleropages</taxon>
    </lineage>
</organism>
<dbReference type="InterPro" id="IPR005016">
    <property type="entry name" value="TDE1/TMS"/>
</dbReference>